<reference evidence="1" key="1">
    <citation type="submission" date="2020-06" db="EMBL/GenBank/DDBJ databases">
        <title>Whole Genome Sequence of Bradyrhizobium sp. Strain 1S1.</title>
        <authorList>
            <person name="Bromfield E.S.P."/>
            <person name="Cloutier S."/>
        </authorList>
    </citation>
    <scope>NUCLEOTIDE SEQUENCE [LARGE SCALE GENOMIC DNA]</scope>
    <source>
        <strain evidence="1">1S1</strain>
    </source>
</reference>
<evidence type="ECO:0000313" key="2">
    <source>
        <dbReference type="EMBL" id="WXC81509.1"/>
    </source>
</evidence>
<reference evidence="2" key="2">
    <citation type="journal article" date="2021" name="Int. J. Syst. Evol. Microbiol.">
        <title>Bradyrhizobium septentrionale sp. nov. (sv. septentrionale) and Bradyrhizobium quebecense sp. nov. (sv. septentrionale) associated with legumes native to Canada possess rearranged symbiosis genes and numerous insertion sequences.</title>
        <authorList>
            <person name="Bromfield E.S.P."/>
            <person name="Cloutier S."/>
        </authorList>
    </citation>
    <scope>NUCLEOTIDE SEQUENCE</scope>
    <source>
        <strain evidence="2">5S5</strain>
    </source>
</reference>
<dbReference type="RefSeq" id="WP_165126306.1">
    <property type="nucleotide sequence ID" value="NZ_CP088285.1"/>
</dbReference>
<accession>A0A973VVL7</accession>
<gene>
    <name evidence="1" type="ORF">HAP48_005630</name>
    <name evidence="2" type="ORF">WDK88_07765</name>
</gene>
<dbReference type="AlphaFoldDB" id="A0A973VVL7"/>
<evidence type="ECO:0000313" key="3">
    <source>
        <dbReference type="Proteomes" id="UP001432046"/>
    </source>
</evidence>
<keyword evidence="3" id="KW-1185">Reference proteome</keyword>
<proteinExistence type="predicted"/>
<reference evidence="2" key="3">
    <citation type="submission" date="2024-03" db="EMBL/GenBank/DDBJ databases">
        <authorList>
            <person name="Bromfield E.S.P."/>
            <person name="Cloutier S."/>
        </authorList>
    </citation>
    <scope>NUCLEOTIDE SEQUENCE</scope>
    <source>
        <strain evidence="2">5S5</strain>
    </source>
</reference>
<dbReference type="Proteomes" id="UP001432046">
    <property type="component" value="Chromosome"/>
</dbReference>
<organism evidence="1">
    <name type="scientific">Bradyrhizobium septentrionale</name>
    <dbReference type="NCBI Taxonomy" id="1404411"/>
    <lineage>
        <taxon>Bacteria</taxon>
        <taxon>Pseudomonadati</taxon>
        <taxon>Pseudomonadota</taxon>
        <taxon>Alphaproteobacteria</taxon>
        <taxon>Hyphomicrobiales</taxon>
        <taxon>Nitrobacteraceae</taxon>
        <taxon>Bradyrhizobium</taxon>
    </lineage>
</organism>
<evidence type="ECO:0000313" key="1">
    <source>
        <dbReference type="EMBL" id="NVI42588.1"/>
    </source>
</evidence>
<name>A0A973VVL7_9BRAD</name>
<sequence length="58" mass="6230">MISDPSDAAIDQIVASCNGDLRGALKALLLVNEHLEAELQQFYAAVAEDCASRGKFLH</sequence>
<dbReference type="EMBL" id="JAAOLE020000001">
    <property type="protein sequence ID" value="NVI42588.1"/>
    <property type="molecule type" value="Genomic_DNA"/>
</dbReference>
<protein>
    <submittedName>
        <fullName evidence="1">Uncharacterized protein</fullName>
    </submittedName>
</protein>
<dbReference type="EMBL" id="CP147711">
    <property type="protein sequence ID" value="WXC81509.1"/>
    <property type="molecule type" value="Genomic_DNA"/>
</dbReference>